<name>A0A133UDI9_9EURY</name>
<gene>
    <name evidence="2" type="ORF">AKJ64_03640</name>
</gene>
<dbReference type="EMBL" id="LHXN01000066">
    <property type="protein sequence ID" value="KXA92245.1"/>
    <property type="molecule type" value="Genomic_DNA"/>
</dbReference>
<dbReference type="Proteomes" id="UP000070373">
    <property type="component" value="Unassembled WGS sequence"/>
</dbReference>
<protein>
    <submittedName>
        <fullName evidence="2">Uncharacterized protein</fullName>
    </submittedName>
</protein>
<keyword evidence="3" id="KW-1185">Reference proteome</keyword>
<evidence type="ECO:0000256" key="1">
    <source>
        <dbReference type="SAM" id="MobiDB-lite"/>
    </source>
</evidence>
<dbReference type="AlphaFoldDB" id="A0A133UDI9"/>
<reference evidence="2 3" key="1">
    <citation type="journal article" date="2016" name="Sci. Rep.">
        <title>Metabolic traits of an uncultured archaeal lineage -MSBL1- from brine pools of the Red Sea.</title>
        <authorList>
            <person name="Mwirichia R."/>
            <person name="Alam I."/>
            <person name="Rashid M."/>
            <person name="Vinu M."/>
            <person name="Ba-Alawi W."/>
            <person name="Anthony Kamau A."/>
            <person name="Kamanda Ngugi D."/>
            <person name="Goker M."/>
            <person name="Klenk H.P."/>
            <person name="Bajic V."/>
            <person name="Stingl U."/>
        </authorList>
    </citation>
    <scope>NUCLEOTIDE SEQUENCE [LARGE SCALE GENOMIC DNA]</scope>
    <source>
        <strain evidence="2">SCGC-AAA259E17</strain>
    </source>
</reference>
<proteinExistence type="predicted"/>
<sequence length="85" mass="9855">MWGPGRSEVRTRWNSIERIFCRMISKDGSPQECNSQPPGGKPRNEKDLREVERKKRKWLERGNGELGGRDNHSDHSLTKLIVLRG</sequence>
<accession>A0A133UDI9</accession>
<organism evidence="2 3">
    <name type="scientific">candidate division MSBL1 archaeon SCGC-AAA259E17</name>
    <dbReference type="NCBI Taxonomy" id="1698263"/>
    <lineage>
        <taxon>Archaea</taxon>
        <taxon>Methanobacteriati</taxon>
        <taxon>Methanobacteriota</taxon>
        <taxon>candidate division MSBL1</taxon>
    </lineage>
</organism>
<evidence type="ECO:0000313" key="3">
    <source>
        <dbReference type="Proteomes" id="UP000070373"/>
    </source>
</evidence>
<feature type="region of interest" description="Disordered" evidence="1">
    <location>
        <begin position="27"/>
        <end position="85"/>
    </location>
</feature>
<feature type="compositionally biased region" description="Basic and acidic residues" evidence="1">
    <location>
        <begin position="42"/>
        <end position="77"/>
    </location>
</feature>
<comment type="caution">
    <text evidence="2">The sequence shown here is derived from an EMBL/GenBank/DDBJ whole genome shotgun (WGS) entry which is preliminary data.</text>
</comment>
<evidence type="ECO:0000313" key="2">
    <source>
        <dbReference type="EMBL" id="KXA92245.1"/>
    </source>
</evidence>